<dbReference type="EMBL" id="JAMTCO010000008">
    <property type="protein sequence ID" value="MCP2270956.1"/>
    <property type="molecule type" value="Genomic_DNA"/>
</dbReference>
<evidence type="ECO:0000313" key="3">
    <source>
        <dbReference type="Proteomes" id="UP001205185"/>
    </source>
</evidence>
<evidence type="ECO:0000259" key="1">
    <source>
        <dbReference type="PROSITE" id="PS51819"/>
    </source>
</evidence>
<gene>
    <name evidence="2" type="ORF">LV75_003468</name>
</gene>
<dbReference type="PROSITE" id="PS51819">
    <property type="entry name" value="VOC"/>
    <property type="match status" value="1"/>
</dbReference>
<protein>
    <submittedName>
        <fullName evidence="2">Glyoxalase-like domain-containing protein</fullName>
    </submittedName>
</protein>
<comment type="caution">
    <text evidence="2">The sequence shown here is derived from an EMBL/GenBank/DDBJ whole genome shotgun (WGS) entry which is preliminary data.</text>
</comment>
<dbReference type="Proteomes" id="UP001205185">
    <property type="component" value="Unassembled WGS sequence"/>
</dbReference>
<keyword evidence="3" id="KW-1185">Reference proteome</keyword>
<reference evidence="2 3" key="1">
    <citation type="submission" date="2022-06" db="EMBL/GenBank/DDBJ databases">
        <title>Genomic Encyclopedia of Archaeal and Bacterial Type Strains, Phase II (KMG-II): from individual species to whole genera.</title>
        <authorList>
            <person name="Goeker M."/>
        </authorList>
    </citation>
    <scope>NUCLEOTIDE SEQUENCE [LARGE SCALE GENOMIC DNA]</scope>
    <source>
        <strain evidence="2 3">DSM 44255</strain>
    </source>
</reference>
<dbReference type="SUPFAM" id="SSF54593">
    <property type="entry name" value="Glyoxalase/Bleomycin resistance protein/Dihydroxybiphenyl dioxygenase"/>
    <property type="match status" value="1"/>
</dbReference>
<dbReference type="InterPro" id="IPR029068">
    <property type="entry name" value="Glyas_Bleomycin-R_OHBP_Dase"/>
</dbReference>
<accession>A0ABT1IE89</accession>
<proteinExistence type="predicted"/>
<sequence>MGAPRLGSILLGTADPDRLRRWYLEVFAPAQDEHGFLDFGGTAILIDPRDDVAGSTAEPGRYVLNFHVDDAAATAAHLDALGVTWLARPEQRRDGVFGTVLDPDGNYVQIIELSAAYLASRR</sequence>
<dbReference type="Pfam" id="PF18029">
    <property type="entry name" value="Glyoxalase_6"/>
    <property type="match status" value="1"/>
</dbReference>
<feature type="domain" description="VOC" evidence="1">
    <location>
        <begin position="5"/>
        <end position="113"/>
    </location>
</feature>
<dbReference type="InterPro" id="IPR037523">
    <property type="entry name" value="VOC_core"/>
</dbReference>
<dbReference type="InterPro" id="IPR041581">
    <property type="entry name" value="Glyoxalase_6"/>
</dbReference>
<dbReference type="RefSeq" id="WP_253887916.1">
    <property type="nucleotide sequence ID" value="NZ_BAAAVB010000013.1"/>
</dbReference>
<evidence type="ECO:0000313" key="2">
    <source>
        <dbReference type="EMBL" id="MCP2270956.1"/>
    </source>
</evidence>
<name>A0ABT1IE89_9PSEU</name>
<organism evidence="2 3">
    <name type="scientific">Actinokineospora diospyrosa</name>
    <dbReference type="NCBI Taxonomy" id="103728"/>
    <lineage>
        <taxon>Bacteria</taxon>
        <taxon>Bacillati</taxon>
        <taxon>Actinomycetota</taxon>
        <taxon>Actinomycetes</taxon>
        <taxon>Pseudonocardiales</taxon>
        <taxon>Pseudonocardiaceae</taxon>
        <taxon>Actinokineospora</taxon>
    </lineage>
</organism>
<dbReference type="Gene3D" id="3.10.180.10">
    <property type="entry name" value="2,3-Dihydroxybiphenyl 1,2-Dioxygenase, domain 1"/>
    <property type="match status" value="1"/>
</dbReference>